<dbReference type="Gene3D" id="3.40.20.10">
    <property type="entry name" value="Severin"/>
    <property type="match status" value="4"/>
</dbReference>
<dbReference type="EMBL" id="JABDTM020020725">
    <property type="protein sequence ID" value="KAH0816914.1"/>
    <property type="molecule type" value="Genomic_DNA"/>
</dbReference>
<dbReference type="PROSITE" id="PS51450">
    <property type="entry name" value="LRR"/>
    <property type="match status" value="2"/>
</dbReference>
<reference evidence="4" key="1">
    <citation type="journal article" date="2020" name="J Insects Food Feed">
        <title>The yellow mealworm (Tenebrio molitor) genome: a resource for the emerging insects as food and feed industry.</title>
        <authorList>
            <person name="Eriksson T."/>
            <person name="Andere A."/>
            <person name="Kelstrup H."/>
            <person name="Emery V."/>
            <person name="Picard C."/>
        </authorList>
    </citation>
    <scope>NUCLEOTIDE SEQUENCE</scope>
    <source>
        <strain evidence="4">Stoneville</strain>
        <tissue evidence="4">Whole head</tissue>
    </source>
</reference>
<dbReference type="AlphaFoldDB" id="A0A8J6HLK9"/>
<dbReference type="InterPro" id="IPR007122">
    <property type="entry name" value="Villin/Gelsolin"/>
</dbReference>
<dbReference type="GO" id="GO:0008154">
    <property type="term" value="P:actin polymerization or depolymerization"/>
    <property type="evidence" value="ECO:0007669"/>
    <property type="project" value="TreeGrafter"/>
</dbReference>
<dbReference type="FunFam" id="3.40.20.10:FF:000002">
    <property type="entry name" value="Gelsolin"/>
    <property type="match status" value="1"/>
</dbReference>
<dbReference type="SUPFAM" id="SSF52058">
    <property type="entry name" value="L domain-like"/>
    <property type="match status" value="1"/>
</dbReference>
<evidence type="ECO:0000313" key="4">
    <source>
        <dbReference type="EMBL" id="KAH0816914.1"/>
    </source>
</evidence>
<name>A0A8J6HLK9_TENMO</name>
<keyword evidence="1" id="KW-0677">Repeat</keyword>
<reference evidence="4" key="2">
    <citation type="submission" date="2021-08" db="EMBL/GenBank/DDBJ databases">
        <authorList>
            <person name="Eriksson T."/>
        </authorList>
    </citation>
    <scope>NUCLEOTIDE SEQUENCE</scope>
    <source>
        <strain evidence="4">Stoneville</strain>
        <tissue evidence="4">Whole head</tissue>
    </source>
</reference>
<dbReference type="GO" id="GO:0005737">
    <property type="term" value="C:cytoplasm"/>
    <property type="evidence" value="ECO:0007669"/>
    <property type="project" value="TreeGrafter"/>
</dbReference>
<evidence type="ECO:0000259" key="3">
    <source>
        <dbReference type="Pfam" id="PF01683"/>
    </source>
</evidence>
<dbReference type="PANTHER" id="PTHR11977">
    <property type="entry name" value="VILLIN"/>
    <property type="match status" value="1"/>
</dbReference>
<dbReference type="CDD" id="cd11290">
    <property type="entry name" value="gelsolin_S1_like"/>
    <property type="match status" value="1"/>
</dbReference>
<dbReference type="InterPro" id="IPR032675">
    <property type="entry name" value="LRR_dom_sf"/>
</dbReference>
<feature type="domain" description="Gelsolin-like" evidence="2">
    <location>
        <begin position="264"/>
        <end position="339"/>
    </location>
</feature>
<dbReference type="Pfam" id="PF13855">
    <property type="entry name" value="LRR_8"/>
    <property type="match status" value="1"/>
</dbReference>
<dbReference type="InterPro" id="IPR001611">
    <property type="entry name" value="Leu-rich_rpt"/>
</dbReference>
<dbReference type="CDD" id="cd11292">
    <property type="entry name" value="gelsolin_S3_like"/>
    <property type="match status" value="1"/>
</dbReference>
<accession>A0A8J6HLK9</accession>
<dbReference type="GO" id="GO:0051014">
    <property type="term" value="P:actin filament severing"/>
    <property type="evidence" value="ECO:0007669"/>
    <property type="project" value="TreeGrafter"/>
</dbReference>
<dbReference type="InterPro" id="IPR007123">
    <property type="entry name" value="Gelsolin-like_dom"/>
</dbReference>
<feature type="domain" description="Gelsolin-like" evidence="2">
    <location>
        <begin position="142"/>
        <end position="205"/>
    </location>
</feature>
<evidence type="ECO:0000256" key="1">
    <source>
        <dbReference type="ARBA" id="ARBA00022737"/>
    </source>
</evidence>
<dbReference type="CDD" id="cd11289">
    <property type="entry name" value="gelsolin_S2_like"/>
    <property type="match status" value="1"/>
</dbReference>
<evidence type="ECO:0000313" key="5">
    <source>
        <dbReference type="Proteomes" id="UP000719412"/>
    </source>
</evidence>
<feature type="domain" description="Gelsolin-like" evidence="2">
    <location>
        <begin position="25"/>
        <end position="104"/>
    </location>
</feature>
<keyword evidence="5" id="KW-1185">Reference proteome</keyword>
<dbReference type="Gene3D" id="3.80.10.10">
    <property type="entry name" value="Ribonuclease Inhibitor"/>
    <property type="match status" value="1"/>
</dbReference>
<gene>
    <name evidence="4" type="ORF">GEV33_005879</name>
</gene>
<dbReference type="Proteomes" id="UP000719412">
    <property type="component" value="Unassembled WGS sequence"/>
</dbReference>
<dbReference type="GO" id="GO:0051015">
    <property type="term" value="F:actin filament binding"/>
    <property type="evidence" value="ECO:0007669"/>
    <property type="project" value="InterPro"/>
</dbReference>
<protein>
    <submittedName>
        <fullName evidence="4">Uncharacterized protein</fullName>
    </submittedName>
</protein>
<sequence length="1128" mass="127645">MEPGFANAGQTAGIQIWRIQNFKPVAYPQEEFGKFYTGDSYIILNTKVNKRGEKSWDIHFWLGSQTSQDEAGSAAIFAIQLDDQLGGVPIQYRETQEHESQLFLSYFKNGVRYLPGGIASGFKHVDPNAFEKRLFQVKGSRNIRVKQVDPAVSSMNKGDCFILDVGRDIYVYVGAKSKRVERLKAISAANQIRDQDHAGKAKVQIIDEFSPDSDFADFFSALGSGSASSVPEESSGGDDSKFETSQEHTVALYRISDASGTLKVDLVAQKPLQQSLLDANDCFILDTTDSNIFVWIGKKCNNKEKQEAMVKAQNFLTSKKYPAWTQIQRIVEGAEPTAFTQYFQSWRSKHELHQRLIRSPSTEKINSFEARLFHAEIKARGQKFEVEEIIDFDQKDLNEDDVMLLDIGKELFVWIGNGASVKEKAKSNDLAKMHLKKFAREGTTISPISQGQEPESFTSVFPSWNPDFWDTLTSYDDIKAQIAEENISLLVLIGTIYGLEIWDKNRNCPLTCTCQLEHLTETAIYRFMQNSKRKQSPREVNSVEFNDVLYDDNLETELLEDKQIVRSAICILQTEIEPEELVEKLPEDIETLTLIQGYDTGISLELLGPNLLNKVNDNHLIGEIDTALPNLKYMNLENIVIKNSKTQIQNFVKEYSDHGQTFEYVQKLDGNSHAITIVQQDTNEEVLPYEKYKEQDNEHKIPLFIGFKNLYLLRITHCELNNVHWTMFNGLNNLQYLILEKNNLKFIPPFAFYGTPNLKTLSLAHNSLLDIQLTDLAGLLELECQTGYRWFGGNCIKYAGGLGQECSEDLDCFDGYSLQSLSCTDKKCVCAEGYYSRGETDCRKIALNVNDTCALDIDCQATNTVCHLGKCQEPSDKLWAERKEEDEEQETVFLSNSTSRKSCTKAEDCADVANSECYENTGTCICTRGYFFNEDGTECVPELGVNANCQKDEDCLLKPGKCDTTTGVCYCRDYYFVEDGNRNCVKTMSQNNWNCLSKEWCYALGTYAFCSSIETCECSKVADLDEKNLLCVSTRKPDDDMCFTDTDCKYIKRGYCIDEKCTCKENYLLVEDQCLPVLGAPCDEEVTCGVEDSECRSNVCTCAENYIAQGNDKCYSCNKHLEMSLDKV</sequence>
<dbReference type="InterPro" id="IPR029006">
    <property type="entry name" value="ADF-H/Gelsolin-like_dom_sf"/>
</dbReference>
<feature type="domain" description="Gelsolin-like" evidence="2">
    <location>
        <begin position="384"/>
        <end position="457"/>
    </location>
</feature>
<dbReference type="GO" id="GO:0015629">
    <property type="term" value="C:actin cytoskeleton"/>
    <property type="evidence" value="ECO:0007669"/>
    <property type="project" value="TreeGrafter"/>
</dbReference>
<dbReference type="PRINTS" id="PR00597">
    <property type="entry name" value="GELSOLIN"/>
</dbReference>
<dbReference type="Pfam" id="PF00626">
    <property type="entry name" value="Gelsolin"/>
    <property type="match status" value="4"/>
</dbReference>
<dbReference type="Pfam" id="PF01683">
    <property type="entry name" value="EB"/>
    <property type="match status" value="1"/>
</dbReference>
<dbReference type="InterPro" id="IPR006149">
    <property type="entry name" value="EB_dom"/>
</dbReference>
<dbReference type="PANTHER" id="PTHR11977:SF123">
    <property type="entry name" value="GELSOLIN"/>
    <property type="match status" value="1"/>
</dbReference>
<dbReference type="GO" id="GO:0005546">
    <property type="term" value="F:phosphatidylinositol-4,5-bisphosphate binding"/>
    <property type="evidence" value="ECO:0007669"/>
    <property type="project" value="TreeGrafter"/>
</dbReference>
<evidence type="ECO:0000259" key="2">
    <source>
        <dbReference type="Pfam" id="PF00626"/>
    </source>
</evidence>
<dbReference type="SMART" id="SM00262">
    <property type="entry name" value="GEL"/>
    <property type="match status" value="4"/>
</dbReference>
<dbReference type="SUPFAM" id="SSF55753">
    <property type="entry name" value="Actin depolymerizing proteins"/>
    <property type="match status" value="4"/>
</dbReference>
<organism evidence="4 5">
    <name type="scientific">Tenebrio molitor</name>
    <name type="common">Yellow mealworm beetle</name>
    <dbReference type="NCBI Taxonomy" id="7067"/>
    <lineage>
        <taxon>Eukaryota</taxon>
        <taxon>Metazoa</taxon>
        <taxon>Ecdysozoa</taxon>
        <taxon>Arthropoda</taxon>
        <taxon>Hexapoda</taxon>
        <taxon>Insecta</taxon>
        <taxon>Pterygota</taxon>
        <taxon>Neoptera</taxon>
        <taxon>Endopterygota</taxon>
        <taxon>Coleoptera</taxon>
        <taxon>Polyphaga</taxon>
        <taxon>Cucujiformia</taxon>
        <taxon>Tenebrionidae</taxon>
        <taxon>Tenebrio</taxon>
    </lineage>
</organism>
<dbReference type="GO" id="GO:0051016">
    <property type="term" value="P:barbed-end actin filament capping"/>
    <property type="evidence" value="ECO:0007669"/>
    <property type="project" value="TreeGrafter"/>
</dbReference>
<feature type="domain" description="EB" evidence="3">
    <location>
        <begin position="784"/>
        <end position="838"/>
    </location>
</feature>
<comment type="caution">
    <text evidence="4">The sequence shown here is derived from an EMBL/GenBank/DDBJ whole genome shotgun (WGS) entry which is preliminary data.</text>
</comment>
<proteinExistence type="predicted"/>